<protein>
    <submittedName>
        <fullName evidence="9">Glycosyltransferase family 2 protein</fullName>
    </submittedName>
</protein>
<evidence type="ECO:0000256" key="2">
    <source>
        <dbReference type="ARBA" id="ARBA00006739"/>
    </source>
</evidence>
<evidence type="ECO:0000256" key="5">
    <source>
        <dbReference type="ARBA" id="ARBA00023136"/>
    </source>
</evidence>
<comment type="similarity">
    <text evidence="2">Belongs to the glycosyltransferase 2 family.</text>
</comment>
<dbReference type="Pfam" id="PF04138">
    <property type="entry name" value="GtrA_DPMS_TM"/>
    <property type="match status" value="1"/>
</dbReference>
<sequence length="365" mass="38795">MRAVIVLVPAYEPAAPLVDLVSSLRAADPALHVVVVDDGSGPAFAPVFAAAQAAGALVLTHPTNRGKGAALKTGFAWVVSVSPGHDVVCADCDGQHSVVDVLRVADRVQTSEAAMVLGSRRFVGDVPLRSRVGNSMTRAMFRLSTGLDVHDTQTGLRGYPAAMLPWLLTVDGDRYEYELNLLLRASATGRSVEEVEIATIYLDDNASSHFRPVRDSARIYAPLLKFMVASFAAFLTDTLVLLVLHALTGSLLGAVLGARAVSSTVNFVTNRRLVFESARERPVGSAAVRYSALVVLLLAANYALLLALTSAGLALLPAKVLTEVVLFAASYELQRHVVFARPPRGRSTAQAVAATRETSRRASRA</sequence>
<dbReference type="InterPro" id="IPR050256">
    <property type="entry name" value="Glycosyltransferase_2"/>
</dbReference>
<dbReference type="Gene3D" id="3.90.550.10">
    <property type="entry name" value="Spore Coat Polysaccharide Biosynthesis Protein SpsA, Chain A"/>
    <property type="match status" value="1"/>
</dbReference>
<keyword evidence="3 6" id="KW-0812">Transmembrane</keyword>
<dbReference type="KEGG" id="sbil:SANBI_003211"/>
<reference evidence="10" key="1">
    <citation type="submission" date="2023-11" db="EMBL/GenBank/DDBJ databases">
        <authorList>
            <person name="Helweg L.P."/>
            <person name="Kiel A."/>
            <person name="Hitz F."/>
            <person name="Ruckert-Reed C."/>
            <person name="Busche T."/>
            <person name="Kaltschmidt B."/>
            <person name="Kaltschmidt C."/>
        </authorList>
    </citation>
    <scope>NUCLEOTIDE SEQUENCE [LARGE SCALE GENOMIC DNA]</scope>
    <source>
        <strain evidence="10">4.1</strain>
    </source>
</reference>
<evidence type="ECO:0000256" key="3">
    <source>
        <dbReference type="ARBA" id="ARBA00022692"/>
    </source>
</evidence>
<comment type="subcellular location">
    <subcellularLocation>
        <location evidence="1">Membrane</location>
        <topology evidence="1">Multi-pass membrane protein</topology>
    </subcellularLocation>
</comment>
<keyword evidence="5 6" id="KW-0472">Membrane</keyword>
<feature type="domain" description="GtrA/DPMS transmembrane" evidence="8">
    <location>
        <begin position="225"/>
        <end position="339"/>
    </location>
</feature>
<dbReference type="InterPro" id="IPR001173">
    <property type="entry name" value="Glyco_trans_2-like"/>
</dbReference>
<dbReference type="Pfam" id="PF00535">
    <property type="entry name" value="Glycos_transf_2"/>
    <property type="match status" value="1"/>
</dbReference>
<evidence type="ECO:0000259" key="7">
    <source>
        <dbReference type="Pfam" id="PF00535"/>
    </source>
</evidence>
<gene>
    <name evidence="9" type="ORF">SANBI_003211</name>
</gene>
<dbReference type="InterPro" id="IPR007267">
    <property type="entry name" value="GtrA_DPMS_TM"/>
</dbReference>
<dbReference type="EMBL" id="CP138359">
    <property type="protein sequence ID" value="WPF81889.1"/>
    <property type="molecule type" value="Genomic_DNA"/>
</dbReference>
<evidence type="ECO:0000313" key="10">
    <source>
        <dbReference type="Proteomes" id="UP001304340"/>
    </source>
</evidence>
<dbReference type="GO" id="GO:0000271">
    <property type="term" value="P:polysaccharide biosynthetic process"/>
    <property type="evidence" value="ECO:0007669"/>
    <property type="project" value="InterPro"/>
</dbReference>
<evidence type="ECO:0000313" key="9">
    <source>
        <dbReference type="EMBL" id="WPF81889.1"/>
    </source>
</evidence>
<evidence type="ECO:0000256" key="1">
    <source>
        <dbReference type="ARBA" id="ARBA00004141"/>
    </source>
</evidence>
<dbReference type="Proteomes" id="UP001304340">
    <property type="component" value="Chromosome"/>
</dbReference>
<keyword evidence="4 6" id="KW-1133">Transmembrane helix</keyword>
<evidence type="ECO:0000259" key="8">
    <source>
        <dbReference type="Pfam" id="PF04138"/>
    </source>
</evidence>
<dbReference type="RefSeq" id="WP_319156796.1">
    <property type="nucleotide sequence ID" value="NZ_CP138359.1"/>
</dbReference>
<name>A0AAF1C2L8_9MICO</name>
<dbReference type="PANTHER" id="PTHR48090:SF7">
    <property type="entry name" value="RFBJ PROTEIN"/>
    <property type="match status" value="1"/>
</dbReference>
<organism evidence="9 10">
    <name type="scientific">Sanguibacter biliveldensis</name>
    <dbReference type="NCBI Taxonomy" id="3030830"/>
    <lineage>
        <taxon>Bacteria</taxon>
        <taxon>Bacillati</taxon>
        <taxon>Actinomycetota</taxon>
        <taxon>Actinomycetes</taxon>
        <taxon>Micrococcales</taxon>
        <taxon>Sanguibacteraceae</taxon>
        <taxon>Sanguibacter</taxon>
    </lineage>
</organism>
<dbReference type="CDD" id="cd04179">
    <property type="entry name" value="DPM_DPG-synthase_like"/>
    <property type="match status" value="1"/>
</dbReference>
<dbReference type="SUPFAM" id="SSF53448">
    <property type="entry name" value="Nucleotide-diphospho-sugar transferases"/>
    <property type="match status" value="1"/>
</dbReference>
<proteinExistence type="inferred from homology"/>
<dbReference type="InterPro" id="IPR029044">
    <property type="entry name" value="Nucleotide-diphossugar_trans"/>
</dbReference>
<evidence type="ECO:0000256" key="6">
    <source>
        <dbReference type="SAM" id="Phobius"/>
    </source>
</evidence>
<keyword evidence="10" id="KW-1185">Reference proteome</keyword>
<feature type="domain" description="Glycosyltransferase 2-like" evidence="7">
    <location>
        <begin position="6"/>
        <end position="142"/>
    </location>
</feature>
<dbReference type="PANTHER" id="PTHR48090">
    <property type="entry name" value="UNDECAPRENYL-PHOSPHATE 4-DEOXY-4-FORMAMIDO-L-ARABINOSE TRANSFERASE-RELATED"/>
    <property type="match status" value="1"/>
</dbReference>
<dbReference type="AlphaFoldDB" id="A0AAF1C2L8"/>
<feature type="transmembrane region" description="Helical" evidence="6">
    <location>
        <begin position="290"/>
        <end position="316"/>
    </location>
</feature>
<dbReference type="GO" id="GO:0016020">
    <property type="term" value="C:membrane"/>
    <property type="evidence" value="ECO:0007669"/>
    <property type="project" value="UniProtKB-SubCell"/>
</dbReference>
<evidence type="ECO:0000256" key="4">
    <source>
        <dbReference type="ARBA" id="ARBA00022989"/>
    </source>
</evidence>
<accession>A0AAF1C2L8</accession>